<proteinExistence type="predicted"/>
<keyword evidence="2" id="KW-1185">Reference proteome</keyword>
<comment type="caution">
    <text evidence="1">The sequence shown here is derived from an EMBL/GenBank/DDBJ whole genome shotgun (WGS) entry which is preliminary data.</text>
</comment>
<gene>
    <name evidence="1" type="ORF">V1478_017268</name>
</gene>
<evidence type="ECO:0000313" key="1">
    <source>
        <dbReference type="EMBL" id="KAL2713075.1"/>
    </source>
</evidence>
<protein>
    <submittedName>
        <fullName evidence="1">Uncharacterized protein</fullName>
    </submittedName>
</protein>
<organism evidence="1 2">
    <name type="scientific">Vespula squamosa</name>
    <name type="common">Southern yellow jacket</name>
    <name type="synonym">Wasp</name>
    <dbReference type="NCBI Taxonomy" id="30214"/>
    <lineage>
        <taxon>Eukaryota</taxon>
        <taxon>Metazoa</taxon>
        <taxon>Ecdysozoa</taxon>
        <taxon>Arthropoda</taxon>
        <taxon>Hexapoda</taxon>
        <taxon>Insecta</taxon>
        <taxon>Pterygota</taxon>
        <taxon>Neoptera</taxon>
        <taxon>Endopterygota</taxon>
        <taxon>Hymenoptera</taxon>
        <taxon>Apocrita</taxon>
        <taxon>Aculeata</taxon>
        <taxon>Vespoidea</taxon>
        <taxon>Vespidae</taxon>
        <taxon>Vespinae</taxon>
        <taxon>Vespula</taxon>
    </lineage>
</organism>
<sequence>MIFDLSSSTETFPSYETLPPLPKLRRFPQTFVIFEKRRIVSLALPTIRSIDKKRSFDFKILLESKHNNQENIYIRLYKHLYHCDSFSSRVKEGKSSLDGALSRTSPQMSFLLYPLYPCIIIEGRSKNTSTVWDYPNPMKSSLAQTKLLELRLHRVPRLCEDVEQRTRYNGRSTPPTPQQLLDVISSMDEQRSRVHEQVQKGSVP</sequence>
<accession>A0ABD2A034</accession>
<dbReference type="AlphaFoldDB" id="A0ABD2A034"/>
<dbReference type="Proteomes" id="UP001607302">
    <property type="component" value="Unassembled WGS sequence"/>
</dbReference>
<evidence type="ECO:0000313" key="2">
    <source>
        <dbReference type="Proteomes" id="UP001607302"/>
    </source>
</evidence>
<name>A0ABD2A034_VESSQ</name>
<dbReference type="EMBL" id="JAUDFV010000161">
    <property type="protein sequence ID" value="KAL2713075.1"/>
    <property type="molecule type" value="Genomic_DNA"/>
</dbReference>
<reference evidence="1 2" key="1">
    <citation type="journal article" date="2024" name="Ann. Entomol. Soc. Am.">
        <title>Genomic analyses of the southern and eastern yellowjacket wasps (Hymenoptera: Vespidae) reveal evolutionary signatures of social life.</title>
        <authorList>
            <person name="Catto M.A."/>
            <person name="Caine P.B."/>
            <person name="Orr S.E."/>
            <person name="Hunt B.G."/>
            <person name="Goodisman M.A.D."/>
        </authorList>
    </citation>
    <scope>NUCLEOTIDE SEQUENCE [LARGE SCALE GENOMIC DNA]</scope>
    <source>
        <strain evidence="1">233</strain>
        <tissue evidence="1">Head and thorax</tissue>
    </source>
</reference>